<feature type="transmembrane region" description="Helical" evidence="7">
    <location>
        <begin position="212"/>
        <end position="233"/>
    </location>
</feature>
<dbReference type="Pfam" id="PF05216">
    <property type="entry name" value="UNC-50"/>
    <property type="match status" value="1"/>
</dbReference>
<evidence type="ECO:0000256" key="1">
    <source>
        <dbReference type="ARBA" id="ARBA00004141"/>
    </source>
</evidence>
<feature type="transmembrane region" description="Helical" evidence="7">
    <location>
        <begin position="173"/>
        <end position="192"/>
    </location>
</feature>
<dbReference type="PANTHER" id="PTHR12841:SF6">
    <property type="entry name" value="PROTEIN UNC-50 HOMOLOG"/>
    <property type="match status" value="1"/>
</dbReference>
<dbReference type="GO" id="GO:0016020">
    <property type="term" value="C:membrane"/>
    <property type="evidence" value="ECO:0007669"/>
    <property type="project" value="UniProtKB-SubCell"/>
</dbReference>
<feature type="transmembrane region" description="Helical" evidence="7">
    <location>
        <begin position="128"/>
        <end position="152"/>
    </location>
</feature>
<name>A0ABD2P2X4_9CUCU</name>
<feature type="region of interest" description="Disordered" evidence="6">
    <location>
        <begin position="1"/>
        <end position="22"/>
    </location>
</feature>
<proteinExistence type="inferred from homology"/>
<evidence type="ECO:0000313" key="8">
    <source>
        <dbReference type="EMBL" id="KAL3284945.1"/>
    </source>
</evidence>
<keyword evidence="3 7" id="KW-0812">Transmembrane</keyword>
<evidence type="ECO:0000256" key="4">
    <source>
        <dbReference type="ARBA" id="ARBA00022989"/>
    </source>
</evidence>
<dbReference type="InterPro" id="IPR007881">
    <property type="entry name" value="UNC-50"/>
</dbReference>
<evidence type="ECO:0000256" key="5">
    <source>
        <dbReference type="ARBA" id="ARBA00023136"/>
    </source>
</evidence>
<organism evidence="8 9">
    <name type="scientific">Cryptolaemus montrouzieri</name>
    <dbReference type="NCBI Taxonomy" id="559131"/>
    <lineage>
        <taxon>Eukaryota</taxon>
        <taxon>Metazoa</taxon>
        <taxon>Ecdysozoa</taxon>
        <taxon>Arthropoda</taxon>
        <taxon>Hexapoda</taxon>
        <taxon>Insecta</taxon>
        <taxon>Pterygota</taxon>
        <taxon>Neoptera</taxon>
        <taxon>Endopterygota</taxon>
        <taxon>Coleoptera</taxon>
        <taxon>Polyphaga</taxon>
        <taxon>Cucujiformia</taxon>
        <taxon>Coccinelloidea</taxon>
        <taxon>Coccinellidae</taxon>
        <taxon>Scymninae</taxon>
        <taxon>Scymnini</taxon>
        <taxon>Cryptolaemus</taxon>
    </lineage>
</organism>
<protein>
    <recommendedName>
        <fullName evidence="10">Unc-50-like protein</fullName>
    </recommendedName>
</protein>
<gene>
    <name evidence="8" type="ORF">HHI36_019076</name>
</gene>
<evidence type="ECO:0000313" key="9">
    <source>
        <dbReference type="Proteomes" id="UP001516400"/>
    </source>
</evidence>
<dbReference type="Proteomes" id="UP001516400">
    <property type="component" value="Unassembled WGS sequence"/>
</dbReference>
<evidence type="ECO:0008006" key="10">
    <source>
        <dbReference type="Google" id="ProtNLM"/>
    </source>
</evidence>
<sequence length="278" mass="32816">MDYKSDFLSKSPSPTSSVSSFNLSTRNNSMPFPATQRDCMSAATKRYKYLRRIFKFNQMDFEFALWQMLYLFIAPQKVYRNFHYRKQTKSQFARDDPAFLVLFAACLCLTSIGFAVILRLSFLQFVHFLFYVVFFDCIGLGIIFATFFWFILNKYFRIDENSDDVEWGYSFDVHLNAFFPPLVLLHFFQLLFYNGLINHEWFISRFLGNTFWLVAALYYMYITFLGYSSLYVLKKTHLILSPIPLFLIMWVLSLMGGLNITHALVTFIRGELFEILSA</sequence>
<keyword evidence="4 7" id="KW-1133">Transmembrane helix</keyword>
<dbReference type="PANTHER" id="PTHR12841">
    <property type="entry name" value="PROTEIN UNC-50 HOMOLOG"/>
    <property type="match status" value="1"/>
</dbReference>
<keyword evidence="5 7" id="KW-0472">Membrane</keyword>
<comment type="caution">
    <text evidence="8">The sequence shown here is derived from an EMBL/GenBank/DDBJ whole genome shotgun (WGS) entry which is preliminary data.</text>
</comment>
<comment type="subcellular location">
    <subcellularLocation>
        <location evidence="1">Membrane</location>
        <topology evidence="1">Multi-pass membrane protein</topology>
    </subcellularLocation>
</comment>
<accession>A0ABD2P2X4</accession>
<evidence type="ECO:0000256" key="6">
    <source>
        <dbReference type="SAM" id="MobiDB-lite"/>
    </source>
</evidence>
<feature type="transmembrane region" description="Helical" evidence="7">
    <location>
        <begin position="99"/>
        <end position="122"/>
    </location>
</feature>
<feature type="compositionally biased region" description="Low complexity" evidence="6">
    <location>
        <begin position="8"/>
        <end position="22"/>
    </location>
</feature>
<dbReference type="EMBL" id="JABFTP020000165">
    <property type="protein sequence ID" value="KAL3284945.1"/>
    <property type="molecule type" value="Genomic_DNA"/>
</dbReference>
<evidence type="ECO:0000256" key="2">
    <source>
        <dbReference type="ARBA" id="ARBA00006293"/>
    </source>
</evidence>
<dbReference type="AlphaFoldDB" id="A0ABD2P2X4"/>
<comment type="similarity">
    <text evidence="2">Belongs to the unc-50 family.</text>
</comment>
<evidence type="ECO:0000256" key="3">
    <source>
        <dbReference type="ARBA" id="ARBA00022692"/>
    </source>
</evidence>
<feature type="transmembrane region" description="Helical" evidence="7">
    <location>
        <begin position="245"/>
        <end position="268"/>
    </location>
</feature>
<reference evidence="8 9" key="1">
    <citation type="journal article" date="2021" name="BMC Biol.">
        <title>Horizontally acquired antibacterial genes associated with adaptive radiation of ladybird beetles.</title>
        <authorList>
            <person name="Li H.S."/>
            <person name="Tang X.F."/>
            <person name="Huang Y.H."/>
            <person name="Xu Z.Y."/>
            <person name="Chen M.L."/>
            <person name="Du X.Y."/>
            <person name="Qiu B.Y."/>
            <person name="Chen P.T."/>
            <person name="Zhang W."/>
            <person name="Slipinski A."/>
            <person name="Escalona H.E."/>
            <person name="Waterhouse R.M."/>
            <person name="Zwick A."/>
            <person name="Pang H."/>
        </authorList>
    </citation>
    <scope>NUCLEOTIDE SEQUENCE [LARGE SCALE GENOMIC DNA]</scope>
    <source>
        <strain evidence="8">SYSU2018</strain>
    </source>
</reference>
<evidence type="ECO:0000256" key="7">
    <source>
        <dbReference type="SAM" id="Phobius"/>
    </source>
</evidence>
<keyword evidence="9" id="KW-1185">Reference proteome</keyword>